<organism evidence="8 9">
    <name type="scientific">Natranaerovirga hydrolytica</name>
    <dbReference type="NCBI Taxonomy" id="680378"/>
    <lineage>
        <taxon>Bacteria</taxon>
        <taxon>Bacillati</taxon>
        <taxon>Bacillota</taxon>
        <taxon>Clostridia</taxon>
        <taxon>Lachnospirales</taxon>
        <taxon>Natranaerovirgaceae</taxon>
        <taxon>Natranaerovirga</taxon>
    </lineage>
</organism>
<dbReference type="RefSeq" id="WP_132281838.1">
    <property type="nucleotide sequence ID" value="NZ_SMGQ01000011.1"/>
</dbReference>
<feature type="transmembrane region" description="Helical" evidence="7">
    <location>
        <begin position="152"/>
        <end position="169"/>
    </location>
</feature>
<reference evidence="8 9" key="1">
    <citation type="submission" date="2019-03" db="EMBL/GenBank/DDBJ databases">
        <title>Genomic Encyclopedia of Type Strains, Phase IV (KMG-IV): sequencing the most valuable type-strain genomes for metagenomic binning, comparative biology and taxonomic classification.</title>
        <authorList>
            <person name="Goeker M."/>
        </authorList>
    </citation>
    <scope>NUCLEOTIDE SEQUENCE [LARGE SCALE GENOMIC DNA]</scope>
    <source>
        <strain evidence="8 9">DSM 24176</strain>
    </source>
</reference>
<evidence type="ECO:0000313" key="9">
    <source>
        <dbReference type="Proteomes" id="UP000294545"/>
    </source>
</evidence>
<feature type="transmembrane region" description="Helical" evidence="7">
    <location>
        <begin position="89"/>
        <end position="112"/>
    </location>
</feature>
<evidence type="ECO:0000256" key="5">
    <source>
        <dbReference type="ARBA" id="ARBA00022989"/>
    </source>
</evidence>
<keyword evidence="9" id="KW-1185">Reference proteome</keyword>
<protein>
    <recommendedName>
        <fullName evidence="10">Permease</fullName>
    </recommendedName>
</protein>
<evidence type="ECO:0000313" key="8">
    <source>
        <dbReference type="EMBL" id="TCK98744.1"/>
    </source>
</evidence>
<feature type="transmembrane region" description="Helical" evidence="7">
    <location>
        <begin position="309"/>
        <end position="329"/>
    </location>
</feature>
<evidence type="ECO:0000256" key="3">
    <source>
        <dbReference type="ARBA" id="ARBA00022475"/>
    </source>
</evidence>
<gene>
    <name evidence="8" type="ORF">EDC19_1179</name>
</gene>
<dbReference type="Proteomes" id="UP000294545">
    <property type="component" value="Unassembled WGS sequence"/>
</dbReference>
<dbReference type="EMBL" id="SMGQ01000011">
    <property type="protein sequence ID" value="TCK98744.1"/>
    <property type="molecule type" value="Genomic_DNA"/>
</dbReference>
<comment type="similarity">
    <text evidence="2">Belongs to the UPF0718 family.</text>
</comment>
<dbReference type="PANTHER" id="PTHR42775">
    <property type="entry name" value="PERMEASE RV2963-RELATED"/>
    <property type="match status" value="1"/>
</dbReference>
<comment type="caution">
    <text evidence="8">The sequence shown here is derived from an EMBL/GenBank/DDBJ whole genome shotgun (WGS) entry which is preliminary data.</text>
</comment>
<feature type="transmembrane region" description="Helical" evidence="7">
    <location>
        <begin position="245"/>
        <end position="268"/>
    </location>
</feature>
<feature type="transmembrane region" description="Helical" evidence="7">
    <location>
        <begin position="46"/>
        <end position="68"/>
    </location>
</feature>
<evidence type="ECO:0008006" key="10">
    <source>
        <dbReference type="Google" id="ProtNLM"/>
    </source>
</evidence>
<name>A0A4R1N3U8_9FIRM</name>
<dbReference type="PANTHER" id="PTHR42775:SF1">
    <property type="entry name" value="PERMEASE RV2963-RELATED"/>
    <property type="match status" value="1"/>
</dbReference>
<dbReference type="AlphaFoldDB" id="A0A4R1N3U8"/>
<feature type="transmembrane region" description="Helical" evidence="7">
    <location>
        <begin position="215"/>
        <end position="233"/>
    </location>
</feature>
<feature type="transmembrane region" description="Helical" evidence="7">
    <location>
        <begin position="124"/>
        <end position="145"/>
    </location>
</feature>
<accession>A0A4R1N3U8</accession>
<feature type="transmembrane region" description="Helical" evidence="7">
    <location>
        <begin position="280"/>
        <end position="302"/>
    </location>
</feature>
<keyword evidence="6 7" id="KW-0472">Membrane</keyword>
<evidence type="ECO:0000256" key="4">
    <source>
        <dbReference type="ARBA" id="ARBA00022692"/>
    </source>
</evidence>
<keyword evidence="5 7" id="KW-1133">Transmembrane helix</keyword>
<keyword evidence="3" id="KW-1003">Cell membrane</keyword>
<dbReference type="OrthoDB" id="9777774at2"/>
<dbReference type="GO" id="GO:0005886">
    <property type="term" value="C:plasma membrane"/>
    <property type="evidence" value="ECO:0007669"/>
    <property type="project" value="UniProtKB-SubCell"/>
</dbReference>
<evidence type="ECO:0000256" key="7">
    <source>
        <dbReference type="SAM" id="Phobius"/>
    </source>
</evidence>
<sequence>MGILSNLWTFIQTQILGMQWLNDLVAFLLDTMGLDTTSRLGSSLQFFIYDVIKILILLCVLIFLISYIQSFFPPERTKRIIGRFKGVKANFVGALLGILTPFCSCSSIPLFIGFSSAGLPVGVTFSFLIASPLIDLAAFSLLISYFGIRISIVYVVVGVLLAVIGGSLIDKLGLEKYVEDFVRKGKTMDVEEQEQTLLDRVAFAKEQMVSTLKKVWLYVVIGVGIGAGIHNYIPQEMIENVLGSNNPFSVIIATVFGIPMYANIFGAIPVADALFLKNVPIGTILSFMMSVTALSLPSIIMLKKAIKARLLFTFVGIVSIGIILIGYLFNIFGHLII</sequence>
<evidence type="ECO:0000256" key="1">
    <source>
        <dbReference type="ARBA" id="ARBA00004651"/>
    </source>
</evidence>
<evidence type="ECO:0000256" key="6">
    <source>
        <dbReference type="ARBA" id="ARBA00023136"/>
    </source>
</evidence>
<dbReference type="Pfam" id="PF03773">
    <property type="entry name" value="ArsP_1"/>
    <property type="match status" value="1"/>
</dbReference>
<comment type="subcellular location">
    <subcellularLocation>
        <location evidence="1">Cell membrane</location>
        <topology evidence="1">Multi-pass membrane protein</topology>
    </subcellularLocation>
</comment>
<dbReference type="InterPro" id="IPR005524">
    <property type="entry name" value="DUF318"/>
</dbReference>
<evidence type="ECO:0000256" key="2">
    <source>
        <dbReference type="ARBA" id="ARBA00006386"/>
    </source>
</evidence>
<dbReference type="InterPro" id="IPR053166">
    <property type="entry name" value="UPF0718_permease"/>
</dbReference>
<proteinExistence type="inferred from homology"/>
<keyword evidence="4 7" id="KW-0812">Transmembrane</keyword>